<evidence type="ECO:0000256" key="1">
    <source>
        <dbReference type="ARBA" id="ARBA00022884"/>
    </source>
</evidence>
<dbReference type="GO" id="GO:0006406">
    <property type="term" value="P:mRNA export from nucleus"/>
    <property type="evidence" value="ECO:0007669"/>
    <property type="project" value="TreeGrafter"/>
</dbReference>
<gene>
    <name evidence="5" type="ORF">IWW36_001195</name>
</gene>
<dbReference type="SMART" id="SM01218">
    <property type="entry name" value="FoP_duplication"/>
    <property type="match status" value="1"/>
</dbReference>
<sequence>MMLTYKIVCHDGSRSINDRLGPRRRSRSPHSRSSQYTDEEPDARSGRGLAIAGRTRDTSSYTELRVVWVTGIPHEYTEEKLEAMFRDAGRIDKIRLAVDKNNRFLGKAEITYRLADDARNAIQVFDGEMLYTLDSRQLMMHVTYSDPQNGDYIDGLRFENTLPAPRSISVQQRLGGVLPGGVNPMVAALPFGAIDGFSMPSAGRNGGGRARGSHRGGGHWRGGSSRGRRGHDNSRPRVTAEQLDAEMDEYMSSAAEKKDTSSEPPVAEPKSENAMETSSF</sequence>
<dbReference type="PANTHER" id="PTHR19965:SF35">
    <property type="entry name" value="RNA ANNEALING PROTEIN YRA1"/>
    <property type="match status" value="1"/>
</dbReference>
<evidence type="ECO:0000313" key="5">
    <source>
        <dbReference type="EMBL" id="KAJ2851298.1"/>
    </source>
</evidence>
<comment type="caution">
    <text evidence="5">The sequence shown here is derived from an EMBL/GenBank/DDBJ whole genome shotgun (WGS) entry which is preliminary data.</text>
</comment>
<evidence type="ECO:0000313" key="6">
    <source>
        <dbReference type="Proteomes" id="UP001139887"/>
    </source>
</evidence>
<keyword evidence="1 2" id="KW-0694">RNA-binding</keyword>
<dbReference type="Gene3D" id="3.30.70.330">
    <property type="match status" value="1"/>
</dbReference>
<dbReference type="PANTHER" id="PTHR19965">
    <property type="entry name" value="RNA AND EXPORT FACTOR BINDING PROTEIN"/>
    <property type="match status" value="1"/>
</dbReference>
<feature type="domain" description="RRM" evidence="4">
    <location>
        <begin position="65"/>
        <end position="145"/>
    </location>
</feature>
<evidence type="ECO:0000256" key="3">
    <source>
        <dbReference type="SAM" id="MobiDB-lite"/>
    </source>
</evidence>
<dbReference type="CDD" id="cd00590">
    <property type="entry name" value="RRM_SF"/>
    <property type="match status" value="1"/>
</dbReference>
<evidence type="ECO:0000259" key="4">
    <source>
        <dbReference type="PROSITE" id="PS50102"/>
    </source>
</evidence>
<dbReference type="InterPro" id="IPR035979">
    <property type="entry name" value="RBD_domain_sf"/>
</dbReference>
<protein>
    <recommendedName>
        <fullName evidence="4">RRM domain-containing protein</fullName>
    </recommendedName>
</protein>
<organism evidence="5 6">
    <name type="scientific">Coemansia brasiliensis</name>
    <dbReference type="NCBI Taxonomy" id="2650707"/>
    <lineage>
        <taxon>Eukaryota</taxon>
        <taxon>Fungi</taxon>
        <taxon>Fungi incertae sedis</taxon>
        <taxon>Zoopagomycota</taxon>
        <taxon>Kickxellomycotina</taxon>
        <taxon>Kickxellomycetes</taxon>
        <taxon>Kickxellales</taxon>
        <taxon>Kickxellaceae</taxon>
        <taxon>Coemansia</taxon>
    </lineage>
</organism>
<dbReference type="AlphaFoldDB" id="A0A9W8IFV2"/>
<dbReference type="InterPro" id="IPR025715">
    <property type="entry name" value="FoP_C"/>
</dbReference>
<dbReference type="Pfam" id="PF13865">
    <property type="entry name" value="FoP_duplication"/>
    <property type="match status" value="1"/>
</dbReference>
<accession>A0A9W8IFV2</accession>
<dbReference type="InterPro" id="IPR000504">
    <property type="entry name" value="RRM_dom"/>
</dbReference>
<dbReference type="GO" id="GO:0003729">
    <property type="term" value="F:mRNA binding"/>
    <property type="evidence" value="ECO:0007669"/>
    <property type="project" value="TreeGrafter"/>
</dbReference>
<dbReference type="GO" id="GO:0005634">
    <property type="term" value="C:nucleus"/>
    <property type="evidence" value="ECO:0007669"/>
    <property type="project" value="TreeGrafter"/>
</dbReference>
<proteinExistence type="predicted"/>
<keyword evidence="6" id="KW-1185">Reference proteome</keyword>
<dbReference type="InterPro" id="IPR012677">
    <property type="entry name" value="Nucleotide-bd_a/b_plait_sf"/>
</dbReference>
<feature type="region of interest" description="Disordered" evidence="3">
    <location>
        <begin position="14"/>
        <end position="52"/>
    </location>
</feature>
<name>A0A9W8IFV2_9FUNG</name>
<dbReference type="Pfam" id="PF00076">
    <property type="entry name" value="RRM_1"/>
    <property type="match status" value="1"/>
</dbReference>
<dbReference type="OrthoDB" id="1049195at2759"/>
<feature type="region of interest" description="Disordered" evidence="3">
    <location>
        <begin position="202"/>
        <end position="280"/>
    </location>
</feature>
<dbReference type="SUPFAM" id="SSF54928">
    <property type="entry name" value="RNA-binding domain, RBD"/>
    <property type="match status" value="1"/>
</dbReference>
<dbReference type="Proteomes" id="UP001139887">
    <property type="component" value="Unassembled WGS sequence"/>
</dbReference>
<dbReference type="PROSITE" id="PS50102">
    <property type="entry name" value="RRM"/>
    <property type="match status" value="1"/>
</dbReference>
<dbReference type="InterPro" id="IPR051229">
    <property type="entry name" value="ALYREF_mRNA_export"/>
</dbReference>
<reference evidence="5" key="1">
    <citation type="submission" date="2022-07" db="EMBL/GenBank/DDBJ databases">
        <title>Phylogenomic reconstructions and comparative analyses of Kickxellomycotina fungi.</title>
        <authorList>
            <person name="Reynolds N.K."/>
            <person name="Stajich J.E."/>
            <person name="Barry K."/>
            <person name="Grigoriev I.V."/>
            <person name="Crous P."/>
            <person name="Smith M.E."/>
        </authorList>
    </citation>
    <scope>NUCLEOTIDE SEQUENCE</scope>
    <source>
        <strain evidence="5">NRRL 1566</strain>
    </source>
</reference>
<dbReference type="SMART" id="SM00360">
    <property type="entry name" value="RRM"/>
    <property type="match status" value="1"/>
</dbReference>
<evidence type="ECO:0000256" key="2">
    <source>
        <dbReference type="PROSITE-ProRule" id="PRU00176"/>
    </source>
</evidence>
<dbReference type="EMBL" id="JANBUW010000014">
    <property type="protein sequence ID" value="KAJ2851298.1"/>
    <property type="molecule type" value="Genomic_DNA"/>
</dbReference>